<dbReference type="Gene3D" id="3.90.550.10">
    <property type="entry name" value="Spore Coat Polysaccharide Biosynthesis Protein SpsA, Chain A"/>
    <property type="match status" value="1"/>
</dbReference>
<reference evidence="2" key="2">
    <citation type="submission" date="2021-09" db="EMBL/GenBank/DDBJ databases">
        <authorList>
            <person name="Gilroy R."/>
        </authorList>
    </citation>
    <scope>NUCLEOTIDE SEQUENCE</scope>
    <source>
        <strain evidence="2">ChiGjej2B2-19336</strain>
    </source>
</reference>
<comment type="caution">
    <text evidence="2">The sequence shown here is derived from an EMBL/GenBank/DDBJ whole genome shotgun (WGS) entry which is preliminary data.</text>
</comment>
<feature type="domain" description="Glycosyltransferase 2-like" evidence="1">
    <location>
        <begin position="9"/>
        <end position="121"/>
    </location>
</feature>
<dbReference type="Pfam" id="PF00535">
    <property type="entry name" value="Glycos_transf_2"/>
    <property type="match status" value="1"/>
</dbReference>
<accession>A0A921AWF1</accession>
<evidence type="ECO:0000313" key="2">
    <source>
        <dbReference type="EMBL" id="HJD97316.1"/>
    </source>
</evidence>
<sequence length="395" mass="45420">MHTIEDLEIFLPTLNRPKFLKEALESLVGQSAGIPKITVFNNGTMEEVSQVVRSFGRYGVTEVRSSGGLLECMARAGDFLTKKYVMFFHDDDILNSRYLEYALKALNTYEDVAFVTAKYTAFRQGEAADPAPAGEGHYFFEKGEAFAQYMYLHEEVAMQTAIYDAGLFLRVPRESGRYGKFFDWPYLVRLSRMGNTVLFSDRRMFHVRIHGGQWTWDEKSSWTVEAMINWHKQFFEAMGARRYCSPGYFMFCAKFPSLFRSGYANLICDALKKECSLGVALEKAREAIGFDEDDMLAQGPESIRLLQDFSRRRFYCRTFGDVPCDCAVGVVDYLTYRALSGRSGEGRRRAAEEAPVSLAELLRCDIMRRISFGKRRRHYEEKYRRQVCRLTGGRG</sequence>
<dbReference type="Proteomes" id="UP000698963">
    <property type="component" value="Unassembled WGS sequence"/>
</dbReference>
<evidence type="ECO:0000259" key="1">
    <source>
        <dbReference type="Pfam" id="PF00535"/>
    </source>
</evidence>
<dbReference type="SUPFAM" id="SSF53448">
    <property type="entry name" value="Nucleotide-diphospho-sugar transferases"/>
    <property type="match status" value="1"/>
</dbReference>
<dbReference type="AlphaFoldDB" id="A0A921AWF1"/>
<dbReference type="EMBL" id="DYZA01000133">
    <property type="protein sequence ID" value="HJD97316.1"/>
    <property type="molecule type" value="Genomic_DNA"/>
</dbReference>
<dbReference type="InterPro" id="IPR001173">
    <property type="entry name" value="Glyco_trans_2-like"/>
</dbReference>
<reference evidence="2" key="1">
    <citation type="journal article" date="2021" name="PeerJ">
        <title>Extensive microbial diversity within the chicken gut microbiome revealed by metagenomics and culture.</title>
        <authorList>
            <person name="Gilroy R."/>
            <person name="Ravi A."/>
            <person name="Getino M."/>
            <person name="Pursley I."/>
            <person name="Horton D.L."/>
            <person name="Alikhan N.F."/>
            <person name="Baker D."/>
            <person name="Gharbi K."/>
            <person name="Hall N."/>
            <person name="Watson M."/>
            <person name="Adriaenssens E.M."/>
            <person name="Foster-Nyarko E."/>
            <person name="Jarju S."/>
            <person name="Secka A."/>
            <person name="Antonio M."/>
            <person name="Oren A."/>
            <person name="Chaudhuri R.R."/>
            <person name="La Ragione R."/>
            <person name="Hildebrand F."/>
            <person name="Pallen M.J."/>
        </authorList>
    </citation>
    <scope>NUCLEOTIDE SEQUENCE</scope>
    <source>
        <strain evidence="2">ChiGjej2B2-19336</strain>
    </source>
</reference>
<evidence type="ECO:0000313" key="3">
    <source>
        <dbReference type="Proteomes" id="UP000698963"/>
    </source>
</evidence>
<dbReference type="CDD" id="cd00761">
    <property type="entry name" value="Glyco_tranf_GTA_type"/>
    <property type="match status" value="1"/>
</dbReference>
<protein>
    <submittedName>
        <fullName evidence="2">Glycosyltransferase family 2 protein</fullName>
    </submittedName>
</protein>
<proteinExistence type="predicted"/>
<dbReference type="RefSeq" id="WP_304122318.1">
    <property type="nucleotide sequence ID" value="NZ_DYZA01000133.1"/>
</dbReference>
<gene>
    <name evidence="2" type="ORF">K8W16_06700</name>
</gene>
<organism evidence="2 3">
    <name type="scientific">Mailhella massiliensis</name>
    <dbReference type="NCBI Taxonomy" id="1903261"/>
    <lineage>
        <taxon>Bacteria</taxon>
        <taxon>Pseudomonadati</taxon>
        <taxon>Thermodesulfobacteriota</taxon>
        <taxon>Desulfovibrionia</taxon>
        <taxon>Desulfovibrionales</taxon>
        <taxon>Desulfovibrionaceae</taxon>
        <taxon>Mailhella</taxon>
    </lineage>
</organism>
<name>A0A921AWF1_9BACT</name>
<dbReference type="InterPro" id="IPR029044">
    <property type="entry name" value="Nucleotide-diphossugar_trans"/>
</dbReference>